<keyword evidence="1" id="KW-0547">Nucleotide-binding</keyword>
<dbReference type="PRINTS" id="PR00991">
    <property type="entry name" value="6PFRUCTKNASE"/>
</dbReference>
<dbReference type="InterPro" id="IPR003094">
    <property type="entry name" value="6Pfruct_kin"/>
</dbReference>
<feature type="compositionally biased region" description="Polar residues" evidence="3">
    <location>
        <begin position="519"/>
        <end position="529"/>
    </location>
</feature>
<dbReference type="Proteomes" id="UP001498398">
    <property type="component" value="Unassembled WGS sequence"/>
</dbReference>
<evidence type="ECO:0000256" key="2">
    <source>
        <dbReference type="ARBA" id="ARBA00022840"/>
    </source>
</evidence>
<sequence>MTDSFSPPRQVAEDLNRAAVALENMQASGELAPSIAVTAETGSPSIPPAMFGAGGPMLKRFDESTVQSRKGSRAPTPPPAVKGIGKKVAKPDYSEQKIVVAMVGLPARGKSYLSNKLMIYLRWLEYDVKVFNVGQLRRTRARQKAQQLGIKEDHTAAFFSHDNPDATLSRDKLAEDSLEMLIQWLKEGGNVGIHDATNSTRSRREKIQKRVAKEKGLTLIFLESLCDDPAVIAANVGLKVSQGDPDYKDMSPEDAKRDFLKRISEYEKVYETITEPDLSYLRIMNVGEAVTMSRINGYLESRIAFYLMNLHIKPRNIFFSRHGESQYNLEGKIGGDSLLSYRGMQYAKALPALITDNIGDKPLTVWTSTLKRTIQTAQYLSYPKLTWKSLDELDAGVCDGMTYEEIEQAYPDDYANRDEDKFNYRYRGGESYRDVVVRLEPVIMELERQENILIIGHQAILRCLYAYFHHLPQADLPYIKIPLHTVIKLTPKAYGCDEERYTLPINAVDTHRPKPKKAQQLSAPNSTQRKYFVEDEQGTA</sequence>
<dbReference type="CDD" id="cd07067">
    <property type="entry name" value="HP_PGM_like"/>
    <property type="match status" value="1"/>
</dbReference>
<feature type="region of interest" description="Disordered" evidence="3">
    <location>
        <begin position="63"/>
        <end position="84"/>
    </location>
</feature>
<keyword evidence="2" id="KW-0067">ATP-binding</keyword>
<dbReference type="SUPFAM" id="SSF52540">
    <property type="entry name" value="P-loop containing nucleoside triphosphate hydrolases"/>
    <property type="match status" value="1"/>
</dbReference>
<dbReference type="PANTHER" id="PTHR10606:SF44">
    <property type="entry name" value="6-PHOSPHOFRUCTO 2-KINASE_FRUCTOSE 2,6-BISPHOSPHATASE LONG FORM"/>
    <property type="match status" value="1"/>
</dbReference>
<reference evidence="5 6" key="1">
    <citation type="submission" date="2024-01" db="EMBL/GenBank/DDBJ databases">
        <title>A draft genome for the cacao thread blight pathogen Marasmiellus scandens.</title>
        <authorList>
            <person name="Baruah I.K."/>
            <person name="Leung J."/>
            <person name="Bukari Y."/>
            <person name="Amoako-Attah I."/>
            <person name="Meinhardt L.W."/>
            <person name="Bailey B.A."/>
            <person name="Cohen S.P."/>
        </authorList>
    </citation>
    <scope>NUCLEOTIDE SEQUENCE [LARGE SCALE GENOMIC DNA]</scope>
    <source>
        <strain evidence="5 6">GH-19</strain>
    </source>
</reference>
<dbReference type="EMBL" id="JBANRG010000024">
    <property type="protein sequence ID" value="KAK7454437.1"/>
    <property type="molecule type" value="Genomic_DNA"/>
</dbReference>
<dbReference type="Gene3D" id="3.40.50.300">
    <property type="entry name" value="P-loop containing nucleotide triphosphate hydrolases"/>
    <property type="match status" value="1"/>
</dbReference>
<dbReference type="SMART" id="SM00855">
    <property type="entry name" value="PGAM"/>
    <property type="match status" value="1"/>
</dbReference>
<accession>A0ABR1JDW1</accession>
<evidence type="ECO:0000256" key="1">
    <source>
        <dbReference type="ARBA" id="ARBA00022741"/>
    </source>
</evidence>
<dbReference type="InterPro" id="IPR027417">
    <property type="entry name" value="P-loop_NTPase"/>
</dbReference>
<dbReference type="InterPro" id="IPR013078">
    <property type="entry name" value="His_Pase_superF_clade-1"/>
</dbReference>
<evidence type="ECO:0000256" key="3">
    <source>
        <dbReference type="SAM" id="MobiDB-lite"/>
    </source>
</evidence>
<feature type="domain" description="6-phosphofructo-2-kinase" evidence="4">
    <location>
        <begin position="91"/>
        <end position="314"/>
    </location>
</feature>
<keyword evidence="6" id="KW-1185">Reference proteome</keyword>
<evidence type="ECO:0000313" key="6">
    <source>
        <dbReference type="Proteomes" id="UP001498398"/>
    </source>
</evidence>
<feature type="region of interest" description="Disordered" evidence="3">
    <location>
        <begin position="512"/>
        <end position="540"/>
    </location>
</feature>
<dbReference type="InterPro" id="IPR013079">
    <property type="entry name" value="6Phosfructo_kin"/>
</dbReference>
<organism evidence="5 6">
    <name type="scientific">Marasmiellus scandens</name>
    <dbReference type="NCBI Taxonomy" id="2682957"/>
    <lineage>
        <taxon>Eukaryota</taxon>
        <taxon>Fungi</taxon>
        <taxon>Dikarya</taxon>
        <taxon>Basidiomycota</taxon>
        <taxon>Agaricomycotina</taxon>
        <taxon>Agaricomycetes</taxon>
        <taxon>Agaricomycetidae</taxon>
        <taxon>Agaricales</taxon>
        <taxon>Marasmiineae</taxon>
        <taxon>Omphalotaceae</taxon>
        <taxon>Marasmiellus</taxon>
    </lineage>
</organism>
<dbReference type="PANTHER" id="PTHR10606">
    <property type="entry name" value="6-PHOSPHOFRUCTO-2-KINASE/FRUCTOSE-2,6-BISPHOSPHATASE"/>
    <property type="match status" value="1"/>
</dbReference>
<dbReference type="SUPFAM" id="SSF53254">
    <property type="entry name" value="Phosphoglycerate mutase-like"/>
    <property type="match status" value="1"/>
</dbReference>
<evidence type="ECO:0000313" key="5">
    <source>
        <dbReference type="EMBL" id="KAK7454437.1"/>
    </source>
</evidence>
<dbReference type="Pfam" id="PF01591">
    <property type="entry name" value="6PF2K"/>
    <property type="match status" value="1"/>
</dbReference>
<gene>
    <name evidence="5" type="primary">FBP26</name>
    <name evidence="5" type="ORF">VKT23_011193</name>
</gene>
<name>A0ABR1JDW1_9AGAR</name>
<dbReference type="Gene3D" id="3.40.50.1240">
    <property type="entry name" value="Phosphoglycerate mutase-like"/>
    <property type="match status" value="1"/>
</dbReference>
<protein>
    <submittedName>
        <fullName evidence="5">Fructose-2,6-bisphosphatase</fullName>
    </submittedName>
</protein>
<dbReference type="InterPro" id="IPR029033">
    <property type="entry name" value="His_PPase_superfam"/>
</dbReference>
<evidence type="ECO:0000259" key="4">
    <source>
        <dbReference type="Pfam" id="PF01591"/>
    </source>
</evidence>
<proteinExistence type="predicted"/>
<dbReference type="Pfam" id="PF00300">
    <property type="entry name" value="His_Phos_1"/>
    <property type="match status" value="1"/>
</dbReference>
<comment type="caution">
    <text evidence="5">The sequence shown here is derived from an EMBL/GenBank/DDBJ whole genome shotgun (WGS) entry which is preliminary data.</text>
</comment>